<comment type="caution">
    <text evidence="1">The sequence shown here is derived from an EMBL/GenBank/DDBJ whole genome shotgun (WGS) entry which is preliminary data.</text>
</comment>
<dbReference type="Gene3D" id="2.30.29.30">
    <property type="entry name" value="Pleckstrin-homology domain (PH domain)/Phosphotyrosine-binding domain (PTB)"/>
    <property type="match status" value="1"/>
</dbReference>
<organism evidence="1 2">
    <name type="scientific">Rotaria magnacalcarata</name>
    <dbReference type="NCBI Taxonomy" id="392030"/>
    <lineage>
        <taxon>Eukaryota</taxon>
        <taxon>Metazoa</taxon>
        <taxon>Spiralia</taxon>
        <taxon>Gnathifera</taxon>
        <taxon>Rotifera</taxon>
        <taxon>Eurotatoria</taxon>
        <taxon>Bdelloidea</taxon>
        <taxon>Philodinida</taxon>
        <taxon>Philodinidae</taxon>
        <taxon>Rotaria</taxon>
    </lineage>
</organism>
<keyword evidence="2" id="KW-1185">Reference proteome</keyword>
<reference evidence="1" key="1">
    <citation type="submission" date="2021-02" db="EMBL/GenBank/DDBJ databases">
        <authorList>
            <person name="Nowell W R."/>
        </authorList>
    </citation>
    <scope>NUCLEOTIDE SEQUENCE</scope>
</reference>
<protein>
    <submittedName>
        <fullName evidence="1">Uncharacterized protein</fullName>
    </submittedName>
</protein>
<dbReference type="InterPro" id="IPR011993">
    <property type="entry name" value="PH-like_dom_sf"/>
</dbReference>
<accession>A0A820J0Z8</accession>
<dbReference type="Proteomes" id="UP000663866">
    <property type="component" value="Unassembled WGS sequence"/>
</dbReference>
<evidence type="ECO:0000313" key="2">
    <source>
        <dbReference type="Proteomes" id="UP000663866"/>
    </source>
</evidence>
<sequence length="37" mass="4371">EKDKKYMLPLENLKIRDVEGGFMAKRPQFAIFNIDSK</sequence>
<feature type="non-terminal residue" evidence="1">
    <location>
        <position position="1"/>
    </location>
</feature>
<proteinExistence type="predicted"/>
<dbReference type="AlphaFoldDB" id="A0A820J0Z8"/>
<name>A0A820J0Z8_9BILA</name>
<evidence type="ECO:0000313" key="1">
    <source>
        <dbReference type="EMBL" id="CAF4317364.1"/>
    </source>
</evidence>
<gene>
    <name evidence="1" type="ORF">OVN521_LOCUS31858</name>
</gene>
<dbReference type="EMBL" id="CAJOBG010018950">
    <property type="protein sequence ID" value="CAF4317364.1"/>
    <property type="molecule type" value="Genomic_DNA"/>
</dbReference>